<accession>A0A0D2VQT5</accession>
<evidence type="ECO:0000313" key="2">
    <source>
        <dbReference type="Proteomes" id="UP000008743"/>
    </source>
</evidence>
<dbReference type="AlphaFoldDB" id="A0A0D2VQT5"/>
<evidence type="ECO:0000313" key="1">
    <source>
        <dbReference type="EMBL" id="KJE93087.1"/>
    </source>
</evidence>
<dbReference type="Proteomes" id="UP000008743">
    <property type="component" value="Unassembled WGS sequence"/>
</dbReference>
<dbReference type="RefSeq" id="XP_004363658.1">
    <property type="nucleotide sequence ID" value="XM_004363601.2"/>
</dbReference>
<dbReference type="Pfam" id="PF12722">
    <property type="entry name" value="Hid1"/>
    <property type="match status" value="2"/>
</dbReference>
<dbReference type="OrthoDB" id="432953at2759"/>
<gene>
    <name evidence="1" type="ORF">CAOG_003930</name>
</gene>
<dbReference type="STRING" id="595528.A0A0D2VQT5"/>
<dbReference type="GO" id="GO:0000138">
    <property type="term" value="C:Golgi trans cisterna"/>
    <property type="evidence" value="ECO:0007669"/>
    <property type="project" value="TreeGrafter"/>
</dbReference>
<reference evidence="2" key="1">
    <citation type="submission" date="2011-02" db="EMBL/GenBank/DDBJ databases">
        <title>The Genome Sequence of Capsaspora owczarzaki ATCC 30864.</title>
        <authorList>
            <person name="Russ C."/>
            <person name="Cuomo C."/>
            <person name="Burger G."/>
            <person name="Gray M.W."/>
            <person name="Holland P.W.H."/>
            <person name="King N."/>
            <person name="Lang F.B.F."/>
            <person name="Roger A.J."/>
            <person name="Ruiz-Trillo I."/>
            <person name="Young S.K."/>
            <person name="Zeng Q."/>
            <person name="Gargeya S."/>
            <person name="Alvarado L."/>
            <person name="Berlin A."/>
            <person name="Chapman S.B."/>
            <person name="Chen Z."/>
            <person name="Freedman E."/>
            <person name="Gellesch M."/>
            <person name="Goldberg J."/>
            <person name="Griggs A."/>
            <person name="Gujja S."/>
            <person name="Heilman E."/>
            <person name="Heiman D."/>
            <person name="Howarth C."/>
            <person name="Mehta T."/>
            <person name="Neiman D."/>
            <person name="Pearson M."/>
            <person name="Roberts A."/>
            <person name="Saif S."/>
            <person name="Shea T."/>
            <person name="Shenoy N."/>
            <person name="Sisk P."/>
            <person name="Stolte C."/>
            <person name="Sykes S."/>
            <person name="White J."/>
            <person name="Yandava C."/>
            <person name="Haas B."/>
            <person name="Nusbaum C."/>
            <person name="Birren B."/>
        </authorList>
    </citation>
    <scope>NUCLEOTIDE SEQUENCE</scope>
    <source>
        <strain evidence="2">ATCC 30864</strain>
    </source>
</reference>
<keyword evidence="2" id="KW-1185">Reference proteome</keyword>
<organism evidence="1 2">
    <name type="scientific">Capsaspora owczarzaki (strain ATCC 30864)</name>
    <dbReference type="NCBI Taxonomy" id="595528"/>
    <lineage>
        <taxon>Eukaryota</taxon>
        <taxon>Filasterea</taxon>
        <taxon>Capsaspora</taxon>
    </lineage>
</organism>
<dbReference type="PANTHER" id="PTHR21575">
    <property type="entry name" value="PROTEIN HID1"/>
    <property type="match status" value="1"/>
</dbReference>
<proteinExistence type="predicted"/>
<protein>
    <recommendedName>
        <fullName evidence="3">HID1 domain-containing protein</fullName>
    </recommendedName>
</protein>
<evidence type="ECO:0008006" key="3">
    <source>
        <dbReference type="Google" id="ProtNLM"/>
    </source>
</evidence>
<sequence length="722" mass="79911">MGGGSSKDAVIDALGELIAAANVIPYASAKDEPSAASSASVWSKLFERALSLDDLYELVQPDDVRRIMRQTPENFRSLLHKLVERVTLSAIRGCNTTEMATGAINGIRFLTRIMPLVFEDQEWREYMWKVGREPPTTFPTSPATGITLAGILVEALTDLCFSPGFTIATTLTVAELDSREFIWETGIGMEAAKPSAHLDGNREEVLRLLITLCMSSALYQPPGHISNPWLATLTSGKVRHTLPLICSCLNVVCSYDPVGYGIPYNFLLVSDKRAPLVVMAAQLLILCLDYPGDQQVASAESEFGNEVPRTPTSPHLPAASLGNSWATSLSRLHRLEDFTFVLRGLSRLLQNTLRSTYLPGSQVKIDFQQEVLVILWKMCDLNKHFLHHLLKSSDVLELVVPILSFCLEARNDQSPRVGLVHICAFLLLLFSGERNFGVRLNKAWTGHAFADIPAFVGSYADLMILTFHRTITMGHERLSSLQDCFLTILANVSPYFKSITLVSSAKLLHLFEFYSTPRFLLARPNNHNLLVFLIEIFNNVIQYQFDGNANMIYTIICKRAAFDHLSSLTLDKCQASIAAKSASATPVAYETEAFEATQEWFDEWKSHLQLQTINRMLQILGPQVEKICVDRGVTDEAEILDFLRHGTLVGLLPVPHPILIRKYQPNAGTASWLTTYIHGLLYLRLANVWSGVAVVLFQAAAAKAASSSSRPPSSNAATPDGE</sequence>
<dbReference type="GO" id="GO:0005797">
    <property type="term" value="C:Golgi medial cisterna"/>
    <property type="evidence" value="ECO:0007669"/>
    <property type="project" value="TreeGrafter"/>
</dbReference>
<dbReference type="FunCoup" id="A0A0D2VQT5">
    <property type="interactions" value="5"/>
</dbReference>
<dbReference type="EMBL" id="KE346364">
    <property type="protein sequence ID" value="KJE93087.1"/>
    <property type="molecule type" value="Genomic_DNA"/>
</dbReference>
<dbReference type="OMA" id="IFEDDKW"/>
<dbReference type="PANTHER" id="PTHR21575:SF12">
    <property type="entry name" value="PROTEIN HID1"/>
    <property type="match status" value="1"/>
</dbReference>
<dbReference type="PhylomeDB" id="A0A0D2VQT5"/>
<dbReference type="eggNOG" id="KOG2226">
    <property type="taxonomic scope" value="Eukaryota"/>
</dbReference>
<dbReference type="GO" id="GO:0016020">
    <property type="term" value="C:membrane"/>
    <property type="evidence" value="ECO:0007669"/>
    <property type="project" value="TreeGrafter"/>
</dbReference>
<name>A0A0D2VQT5_CAPO3</name>
<dbReference type="InParanoid" id="A0A0D2VQT5"/>
<dbReference type="InterPro" id="IPR026705">
    <property type="entry name" value="Hid-1/Ecm30"/>
</dbReference>